<dbReference type="EMBL" id="CP011546">
    <property type="protein sequence ID" value="AKK11777.1"/>
    <property type="molecule type" value="Genomic_DNA"/>
</dbReference>
<dbReference type="PATRIC" id="fig|1072256.5.peg.1778"/>
<proteinExistence type="predicted"/>
<keyword evidence="1" id="KW-0812">Transmembrane</keyword>
<dbReference type="KEGG" id="cut:CUTER_09000"/>
<sequence>MVTHWLVGCCGPRMWSSVVVCWWMIVWAWVCQWWLLGWVVMVVSVVVVSAEARQWVKLSQGDKPKELDSKK</sequence>
<organism evidence="2 3">
    <name type="scientific">Corynebacterium uterequi</name>
    <dbReference type="NCBI Taxonomy" id="1072256"/>
    <lineage>
        <taxon>Bacteria</taxon>
        <taxon>Bacillati</taxon>
        <taxon>Actinomycetota</taxon>
        <taxon>Actinomycetes</taxon>
        <taxon>Mycobacteriales</taxon>
        <taxon>Corynebacteriaceae</taxon>
        <taxon>Corynebacterium</taxon>
    </lineage>
</organism>
<evidence type="ECO:0000256" key="1">
    <source>
        <dbReference type="SAM" id="Phobius"/>
    </source>
</evidence>
<feature type="transmembrane region" description="Helical" evidence="1">
    <location>
        <begin position="22"/>
        <end position="48"/>
    </location>
</feature>
<dbReference type="AlphaFoldDB" id="A0A0G3HKZ2"/>
<protein>
    <recommendedName>
        <fullName evidence="4">Transmembrane protein</fullName>
    </recommendedName>
</protein>
<evidence type="ECO:0008006" key="4">
    <source>
        <dbReference type="Google" id="ProtNLM"/>
    </source>
</evidence>
<keyword evidence="3" id="KW-1185">Reference proteome</keyword>
<keyword evidence="1" id="KW-0472">Membrane</keyword>
<keyword evidence="1" id="KW-1133">Transmembrane helix</keyword>
<reference evidence="3" key="2">
    <citation type="submission" date="2015-05" db="EMBL/GenBank/DDBJ databases">
        <title>Complete genome sequence of Corynebacterium uterequi DSM 45634, isolated from the uterus of a maiden mare.</title>
        <authorList>
            <person name="Ruckert C."/>
            <person name="Albersmeier A."/>
            <person name="Winkler A."/>
            <person name="Tauch A."/>
        </authorList>
    </citation>
    <scope>NUCLEOTIDE SEQUENCE [LARGE SCALE GENOMIC DNA]</scope>
    <source>
        <strain evidence="3">DSM 45634</strain>
    </source>
</reference>
<evidence type="ECO:0000313" key="3">
    <source>
        <dbReference type="Proteomes" id="UP000035548"/>
    </source>
</evidence>
<name>A0A0G3HKZ2_9CORY</name>
<gene>
    <name evidence="2" type="ORF">CUTER_09000</name>
</gene>
<evidence type="ECO:0000313" key="2">
    <source>
        <dbReference type="EMBL" id="AKK11777.1"/>
    </source>
</evidence>
<dbReference type="Proteomes" id="UP000035548">
    <property type="component" value="Chromosome"/>
</dbReference>
<reference evidence="2 3" key="1">
    <citation type="journal article" date="2015" name="Genome Announc.">
        <title>Virulence Factor Genes Detected in the Complete Genome Sequence of Corynebacterium uterequi DSM 45634, Isolated from the Uterus of a Maiden Mare.</title>
        <authorList>
            <person name="Ruckert C."/>
            <person name="Kriete M."/>
            <person name="Jaenicke S."/>
            <person name="Winkler A."/>
            <person name="Tauch A."/>
        </authorList>
    </citation>
    <scope>NUCLEOTIDE SEQUENCE [LARGE SCALE GENOMIC DNA]</scope>
    <source>
        <strain evidence="2 3">DSM 45634</strain>
    </source>
</reference>
<accession>A0A0G3HKZ2</accession>